<accession>A0A821QPX5</accession>
<keyword evidence="3" id="KW-1185">Reference proteome</keyword>
<sequence length="234" mass="26457">MNNESCGGSVNKKDECTQTIAMRQRNALLSVLSYAVDVCSACGHDISPITMSDSAAVSFTLDLVVLLHRPGSISQTLGQSEYYQRAVETSYLIAITVMLGRRAEDEISLANSKKVLCFILNLKSSPVTSRERKTCTKSANFDLETTEAIVAQEYPRNAKRNLARSLLRIPRRRRRRGPMIYFLTRYTKCRGCEIACELRPQDIRRTMRMRRPDESSPDARNTQLRSTSVYTFIG</sequence>
<dbReference type="AlphaFoldDB" id="A0A821QPX5"/>
<gene>
    <name evidence="2" type="ORF">PMACD_LOCUS5107</name>
</gene>
<evidence type="ECO:0000256" key="1">
    <source>
        <dbReference type="SAM" id="MobiDB-lite"/>
    </source>
</evidence>
<comment type="caution">
    <text evidence="2">The sequence shown here is derived from an EMBL/GenBank/DDBJ whole genome shotgun (WGS) entry which is preliminary data.</text>
</comment>
<dbReference type="EMBL" id="CAJOBZ010000009">
    <property type="protein sequence ID" value="CAF4828831.1"/>
    <property type="molecule type" value="Genomic_DNA"/>
</dbReference>
<proteinExistence type="predicted"/>
<name>A0A821QPX5_9NEOP</name>
<organism evidence="2 3">
    <name type="scientific">Pieris macdunnoughi</name>
    <dbReference type="NCBI Taxonomy" id="345717"/>
    <lineage>
        <taxon>Eukaryota</taxon>
        <taxon>Metazoa</taxon>
        <taxon>Ecdysozoa</taxon>
        <taxon>Arthropoda</taxon>
        <taxon>Hexapoda</taxon>
        <taxon>Insecta</taxon>
        <taxon>Pterygota</taxon>
        <taxon>Neoptera</taxon>
        <taxon>Endopterygota</taxon>
        <taxon>Lepidoptera</taxon>
        <taxon>Glossata</taxon>
        <taxon>Ditrysia</taxon>
        <taxon>Papilionoidea</taxon>
        <taxon>Pieridae</taxon>
        <taxon>Pierinae</taxon>
        <taxon>Pieris</taxon>
    </lineage>
</organism>
<feature type="region of interest" description="Disordered" evidence="1">
    <location>
        <begin position="208"/>
        <end position="234"/>
    </location>
</feature>
<evidence type="ECO:0000313" key="3">
    <source>
        <dbReference type="Proteomes" id="UP000663880"/>
    </source>
</evidence>
<evidence type="ECO:0000313" key="2">
    <source>
        <dbReference type="EMBL" id="CAF4828831.1"/>
    </source>
</evidence>
<protein>
    <submittedName>
        <fullName evidence="2">Uncharacterized protein</fullName>
    </submittedName>
</protein>
<feature type="compositionally biased region" description="Polar residues" evidence="1">
    <location>
        <begin position="218"/>
        <end position="234"/>
    </location>
</feature>
<reference evidence="2" key="1">
    <citation type="submission" date="2021-02" db="EMBL/GenBank/DDBJ databases">
        <authorList>
            <person name="Steward A R."/>
        </authorList>
    </citation>
    <scope>NUCLEOTIDE SEQUENCE</scope>
</reference>
<dbReference type="OrthoDB" id="7408274at2759"/>
<dbReference type="Proteomes" id="UP000663880">
    <property type="component" value="Unassembled WGS sequence"/>
</dbReference>